<evidence type="ECO:0000313" key="1">
    <source>
        <dbReference type="EMBL" id="TQM57749.1"/>
    </source>
</evidence>
<evidence type="ECO:0000313" key="2">
    <source>
        <dbReference type="Proteomes" id="UP000316747"/>
    </source>
</evidence>
<reference evidence="1 2" key="1">
    <citation type="submission" date="2019-06" db="EMBL/GenBank/DDBJ databases">
        <title>Genome sequencing of plant associated microbes to promote plant fitness in Sorghum bicolor and Oryza sativa.</title>
        <authorList>
            <person name="Coleman-Derr D."/>
        </authorList>
    </citation>
    <scope>NUCLEOTIDE SEQUENCE [LARGE SCALE GENOMIC DNA]</scope>
    <source>
        <strain evidence="1 2">KV-663</strain>
    </source>
</reference>
<evidence type="ECO:0008006" key="3">
    <source>
        <dbReference type="Google" id="ProtNLM"/>
    </source>
</evidence>
<dbReference type="RefSeq" id="WP_141845177.1">
    <property type="nucleotide sequence ID" value="NZ_VFPM01000003.1"/>
</dbReference>
<keyword evidence="2" id="KW-1185">Reference proteome</keyword>
<dbReference type="Pfam" id="PF19461">
    <property type="entry name" value="DUF5998"/>
    <property type="match status" value="1"/>
</dbReference>
<dbReference type="OrthoDB" id="3725224at2"/>
<proteinExistence type="predicted"/>
<dbReference type="EMBL" id="VFPM01000003">
    <property type="protein sequence ID" value="TQM57749.1"/>
    <property type="molecule type" value="Genomic_DNA"/>
</dbReference>
<accession>A0A543HHF8</accession>
<comment type="caution">
    <text evidence="1">The sequence shown here is derived from an EMBL/GenBank/DDBJ whole genome shotgun (WGS) entry which is preliminary data.</text>
</comment>
<dbReference type="InterPro" id="IPR046040">
    <property type="entry name" value="DUF5998"/>
</dbReference>
<dbReference type="AlphaFoldDB" id="A0A543HHF8"/>
<protein>
    <recommendedName>
        <fullName evidence="3">Phosphodiesterase</fullName>
    </recommendedName>
</protein>
<dbReference type="Proteomes" id="UP000316747">
    <property type="component" value="Unassembled WGS sequence"/>
</dbReference>
<organism evidence="1 2">
    <name type="scientific">Humibacillus xanthopallidus</name>
    <dbReference type="NCBI Taxonomy" id="412689"/>
    <lineage>
        <taxon>Bacteria</taxon>
        <taxon>Bacillati</taxon>
        <taxon>Actinomycetota</taxon>
        <taxon>Actinomycetes</taxon>
        <taxon>Micrococcales</taxon>
        <taxon>Intrasporangiaceae</taxon>
        <taxon>Humibacillus</taxon>
    </lineage>
</organism>
<name>A0A543HHF8_9MICO</name>
<gene>
    <name evidence="1" type="ORF">FBY41_3081</name>
</gene>
<sequence>MRRATQQSGQEPVRTLPADLTEAINRAGYYPSLVVDVVESAIAGDEVVSHLVHQETTFDSETVRRHVTVLVVTPDRLVIAHADDHAEPDEKLMATATTETVPLTAVRGVMLTHVVAEPDTFTPGTHGRDITLTLGWGAVSRLDMIPAQCGDPECAADHGFEGTIASDDISLRVSSAADGEDAVGRALAFARVLSASIGGGHARRP</sequence>